<sequence>MPEEQLYGIHAVEAALDAGELGALWFATERRDDERLKPLLAKARDQNLTVHELRHAALARKFNTDKHQGIAGVLQQQPEPDLTDILVQLGGQGFLLVLDGVLDPHNLGACLRSAEAAGVNAVILPKDNACPVNATARKAAAGAASRLPVCTVTNLARSLASLQEAGYWLVGMAGEGSQNLYTLNLNMPLVMIMGGEGKGLRRLTRQHCDYLAHIPMAGAMESLNVSVATGICLFEAARQRQGLGLQSGTIQNTSSHPL</sequence>
<dbReference type="EMBL" id="CP127526">
    <property type="protein sequence ID" value="XRI72351.1"/>
    <property type="molecule type" value="Genomic_DNA"/>
</dbReference>
<reference evidence="1 2" key="1">
    <citation type="journal article" date="2021" name="ISME J.">
        <title>Genomic evolution of the class Acidithiobacillia: deep-branching Proteobacteria living in extreme acidic conditions.</title>
        <authorList>
            <person name="Moya-Beltran A."/>
            <person name="Beard S."/>
            <person name="Rojas-Villalobos C."/>
            <person name="Issotta F."/>
            <person name="Gallardo Y."/>
            <person name="Ulloa R."/>
            <person name="Giaveno A."/>
            <person name="Degli Esposti M."/>
            <person name="Johnson D.B."/>
            <person name="Quatrini R."/>
        </authorList>
    </citation>
    <scope>NUCLEOTIDE SEQUENCE [LARGE SCALE GENOMIC DNA]</scope>
    <source>
        <strain evidence="1 2">GG1-14</strain>
    </source>
</reference>
<gene>
    <name evidence="1" type="primary">rlmB</name>
    <name evidence="1" type="ORF">HHS34_007785</name>
</gene>
<proteinExistence type="predicted"/>
<accession>A0ACD5HC07</accession>
<organism evidence="1 2">
    <name type="scientific">Acidithiobacillus montserratensis</name>
    <dbReference type="NCBI Taxonomy" id="2729135"/>
    <lineage>
        <taxon>Bacteria</taxon>
        <taxon>Pseudomonadati</taxon>
        <taxon>Pseudomonadota</taxon>
        <taxon>Acidithiobacillia</taxon>
        <taxon>Acidithiobacillales</taxon>
        <taxon>Acidithiobacillaceae</taxon>
        <taxon>Acidithiobacillus</taxon>
    </lineage>
</organism>
<name>A0ACD5HC07_9PROT</name>
<evidence type="ECO:0000313" key="2">
    <source>
        <dbReference type="Proteomes" id="UP001195965"/>
    </source>
</evidence>
<keyword evidence="2" id="KW-1185">Reference proteome</keyword>
<protein>
    <submittedName>
        <fullName evidence="1">23S rRNA (Guanosine(2251)-2'-O)-methyltransferase RlmB</fullName>
    </submittedName>
</protein>
<dbReference type="Proteomes" id="UP001195965">
    <property type="component" value="Chromosome"/>
</dbReference>
<evidence type="ECO:0000313" key="1">
    <source>
        <dbReference type="EMBL" id="XRI72351.1"/>
    </source>
</evidence>